<dbReference type="FunFam" id="3.40.640.10:FF:000014">
    <property type="entry name" value="Adenosylmethionine-8-amino-7-oxononanoate aminotransferase, probable"/>
    <property type="match status" value="1"/>
</dbReference>
<keyword evidence="4 7" id="KW-0808">Transferase</keyword>
<dbReference type="OrthoDB" id="7052035at2"/>
<dbReference type="GO" id="GO:0005829">
    <property type="term" value="C:cytosol"/>
    <property type="evidence" value="ECO:0007669"/>
    <property type="project" value="TreeGrafter"/>
</dbReference>
<dbReference type="Gene3D" id="3.40.640.10">
    <property type="entry name" value="Type I PLP-dependent aspartate aminotransferase-like (Major domain)"/>
    <property type="match status" value="1"/>
</dbReference>
<dbReference type="InterPro" id="IPR015422">
    <property type="entry name" value="PyrdxlP-dep_Trfase_small"/>
</dbReference>
<proteinExistence type="inferred from homology"/>
<evidence type="ECO:0000256" key="5">
    <source>
        <dbReference type="ARBA" id="ARBA00022898"/>
    </source>
</evidence>
<gene>
    <name evidence="7" type="ORF">SAMN04487956_1018</name>
</gene>
<dbReference type="PANTHER" id="PTHR43094">
    <property type="entry name" value="AMINOTRANSFERASE"/>
    <property type="match status" value="1"/>
</dbReference>
<evidence type="ECO:0000256" key="3">
    <source>
        <dbReference type="ARBA" id="ARBA00022576"/>
    </source>
</evidence>
<evidence type="ECO:0000256" key="4">
    <source>
        <dbReference type="ARBA" id="ARBA00022679"/>
    </source>
</evidence>
<evidence type="ECO:0000313" key="7">
    <source>
        <dbReference type="EMBL" id="SFT32064.1"/>
    </source>
</evidence>
<dbReference type="CDD" id="cd00610">
    <property type="entry name" value="OAT_like"/>
    <property type="match status" value="1"/>
</dbReference>
<dbReference type="Gene3D" id="3.90.1150.10">
    <property type="entry name" value="Aspartate Aminotransferase, domain 1"/>
    <property type="match status" value="1"/>
</dbReference>
<evidence type="ECO:0000313" key="8">
    <source>
        <dbReference type="Proteomes" id="UP000199594"/>
    </source>
</evidence>
<dbReference type="InterPro" id="IPR049704">
    <property type="entry name" value="Aminotrans_3_PPA_site"/>
</dbReference>
<dbReference type="InterPro" id="IPR015421">
    <property type="entry name" value="PyrdxlP-dep_Trfase_major"/>
</dbReference>
<sequence length="442" mass="47446">MSHVFHRHLKHAYPTAVGGEGPYLIDAQGQRYLDACGGAAVSCLGHSDAGVIEAVRDQVGRLAYAHTSFFTNEPMEALADFLVERAPAGLSSVYFVSGGSEAVEAALKLARQYFIERGEPQRKHLIARRQSYHGNTLGALATGGNAWRRQQFEPLLVGVSHVSPCYAYRGQAPGETPEAYGVRLAAELEAEIQALGPETVMAFVAEPVVGATLGAVPPVPGYFKRVREICDRHGILLILDEVMCGMGRTGTLFAAEQEGVTPDLLTVAKGLGAGYQPIGATLVGERIRAAIAEGSGFFQHGHTYIGHATACAAALAVQRAVEERGLLSRVVSLGEGLQQRLEARFAEHPHVGDIRGRGLFRGLELVAERDAKTPFAPERKLHAAIKRAAMDEGLMCYPMGGTLDGRRGDHILLAPPFILDDAHLDEIVDKLDAALKRVLTHS</sequence>
<accession>A0A1I6X2M3</accession>
<dbReference type="GO" id="GO:0008483">
    <property type="term" value="F:transaminase activity"/>
    <property type="evidence" value="ECO:0007669"/>
    <property type="project" value="UniProtKB-KW"/>
</dbReference>
<dbReference type="PIRSF" id="PIRSF000521">
    <property type="entry name" value="Transaminase_4ab_Lys_Orn"/>
    <property type="match status" value="1"/>
</dbReference>
<dbReference type="PANTHER" id="PTHR43094:SF1">
    <property type="entry name" value="AMINOTRANSFERASE CLASS-III"/>
    <property type="match status" value="1"/>
</dbReference>
<dbReference type="InterPro" id="IPR015424">
    <property type="entry name" value="PyrdxlP-dep_Trfase"/>
</dbReference>
<reference evidence="7 8" key="1">
    <citation type="submission" date="2016-10" db="EMBL/GenBank/DDBJ databases">
        <authorList>
            <person name="de Groot N.N."/>
        </authorList>
    </citation>
    <scope>NUCLEOTIDE SEQUENCE [LARGE SCALE GENOMIC DNA]</scope>
    <source>
        <strain evidence="7 8">CGMCC 1.6493</strain>
    </source>
</reference>
<protein>
    <submittedName>
        <fullName evidence="7">Aminotransferase class-III</fullName>
    </submittedName>
</protein>
<keyword evidence="3 7" id="KW-0032">Aminotransferase</keyword>
<evidence type="ECO:0000256" key="2">
    <source>
        <dbReference type="ARBA" id="ARBA00008954"/>
    </source>
</evidence>
<comment type="similarity">
    <text evidence="2 6">Belongs to the class-III pyridoxal-phosphate-dependent aminotransferase family.</text>
</comment>
<organism evidence="7 8">
    <name type="scientific">Halomonas saccharevitans</name>
    <dbReference type="NCBI Taxonomy" id="416872"/>
    <lineage>
        <taxon>Bacteria</taxon>
        <taxon>Pseudomonadati</taxon>
        <taxon>Pseudomonadota</taxon>
        <taxon>Gammaproteobacteria</taxon>
        <taxon>Oceanospirillales</taxon>
        <taxon>Halomonadaceae</taxon>
        <taxon>Halomonas</taxon>
    </lineage>
</organism>
<name>A0A1I6X2M3_9GAMM</name>
<dbReference type="NCBIfam" id="NF005685">
    <property type="entry name" value="PRK07483.1"/>
    <property type="match status" value="1"/>
</dbReference>
<dbReference type="PROSITE" id="PS00600">
    <property type="entry name" value="AA_TRANSFER_CLASS_3"/>
    <property type="match status" value="1"/>
</dbReference>
<dbReference type="EMBL" id="FPAQ01000001">
    <property type="protein sequence ID" value="SFT32064.1"/>
    <property type="molecule type" value="Genomic_DNA"/>
</dbReference>
<dbReference type="AlphaFoldDB" id="A0A1I6X2M3"/>
<dbReference type="RefSeq" id="WP_089845917.1">
    <property type="nucleotide sequence ID" value="NZ_FPAQ01000001.1"/>
</dbReference>
<dbReference type="SUPFAM" id="SSF53383">
    <property type="entry name" value="PLP-dependent transferases"/>
    <property type="match status" value="1"/>
</dbReference>
<dbReference type="GO" id="GO:0030170">
    <property type="term" value="F:pyridoxal phosphate binding"/>
    <property type="evidence" value="ECO:0007669"/>
    <property type="project" value="InterPro"/>
</dbReference>
<evidence type="ECO:0000256" key="6">
    <source>
        <dbReference type="RuleBase" id="RU003560"/>
    </source>
</evidence>
<comment type="cofactor">
    <cofactor evidence="1">
        <name>pyridoxal 5'-phosphate</name>
        <dbReference type="ChEBI" id="CHEBI:597326"/>
    </cofactor>
</comment>
<evidence type="ECO:0000256" key="1">
    <source>
        <dbReference type="ARBA" id="ARBA00001933"/>
    </source>
</evidence>
<dbReference type="InterPro" id="IPR005814">
    <property type="entry name" value="Aminotrans_3"/>
</dbReference>
<dbReference type="Proteomes" id="UP000199594">
    <property type="component" value="Unassembled WGS sequence"/>
</dbReference>
<keyword evidence="5 6" id="KW-0663">Pyridoxal phosphate</keyword>
<dbReference type="Pfam" id="PF00202">
    <property type="entry name" value="Aminotran_3"/>
    <property type="match status" value="1"/>
</dbReference>